<dbReference type="GO" id="GO:0005737">
    <property type="term" value="C:cytoplasm"/>
    <property type="evidence" value="ECO:0007669"/>
    <property type="project" value="TreeGrafter"/>
</dbReference>
<dbReference type="SUPFAM" id="SSF52087">
    <property type="entry name" value="CRAL/TRIO domain"/>
    <property type="match status" value="1"/>
</dbReference>
<name>A0A8X6IQ65_NEPPI</name>
<dbReference type="Gene3D" id="3.40.525.10">
    <property type="entry name" value="CRAL-TRIO lipid binding domain"/>
    <property type="match status" value="1"/>
</dbReference>
<gene>
    <name evidence="2" type="primary">SEC14L3</name>
    <name evidence="2" type="ORF">NPIL_110641</name>
</gene>
<reference evidence="2" key="1">
    <citation type="submission" date="2020-08" db="EMBL/GenBank/DDBJ databases">
        <title>Multicomponent nature underlies the extraordinary mechanical properties of spider dragline silk.</title>
        <authorList>
            <person name="Kono N."/>
            <person name="Nakamura H."/>
            <person name="Mori M."/>
            <person name="Yoshida Y."/>
            <person name="Ohtoshi R."/>
            <person name="Malay A.D."/>
            <person name="Moran D.A.P."/>
            <person name="Tomita M."/>
            <person name="Numata K."/>
            <person name="Arakawa K."/>
        </authorList>
    </citation>
    <scope>NUCLEOTIDE SEQUENCE</scope>
</reference>
<dbReference type="AlphaFoldDB" id="A0A8X6IQ65"/>
<keyword evidence="3" id="KW-1185">Reference proteome</keyword>
<protein>
    <submittedName>
        <fullName evidence="2">SEC14-like protein 3</fullName>
    </submittedName>
</protein>
<organism evidence="2 3">
    <name type="scientific">Nephila pilipes</name>
    <name type="common">Giant wood spider</name>
    <name type="synonym">Nephila maculata</name>
    <dbReference type="NCBI Taxonomy" id="299642"/>
    <lineage>
        <taxon>Eukaryota</taxon>
        <taxon>Metazoa</taxon>
        <taxon>Ecdysozoa</taxon>
        <taxon>Arthropoda</taxon>
        <taxon>Chelicerata</taxon>
        <taxon>Arachnida</taxon>
        <taxon>Araneae</taxon>
        <taxon>Araneomorphae</taxon>
        <taxon>Entelegynae</taxon>
        <taxon>Araneoidea</taxon>
        <taxon>Nephilidae</taxon>
        <taxon>Nephila</taxon>
    </lineage>
</organism>
<sequence length="377" mass="43750">MALYPSVTIEQQEVIEELKRRTINDVSPKMLEDESLFYRFCKARDFDIEESESMLRKNIARRKDLQADTILTDYSPPEVLRMYNSTCFLCFDKEGSVVRYADFGNMDIKGIWNSVRKIDAFKTIFTFIEQDAQMLNQQSKKLGKPILQSVAILNLENLTFLKATHRKSLEFLLFCLKEYQDNYPERLKYCIFINVSVYFYMAFSVLKTVVAASVLEKVKIYASEGWKEELLKLIDADDLPAFLGGNKTDPDGNPLCNTFVRHGKKIPKSYYLCNVEKKLSTAADAEKIIVTRFSKEEITFEVTEPGSFLEWEFETKNRDIGFSLNFKRNNFEEPVELVPKQRIDTCYEPEKGLFKCEEIGTCKETIAINDLNVETEL</sequence>
<dbReference type="PANTHER" id="PTHR23324:SF83">
    <property type="entry name" value="SEC14-LIKE PROTEIN 2"/>
    <property type="match status" value="1"/>
</dbReference>
<dbReference type="Proteomes" id="UP000887013">
    <property type="component" value="Unassembled WGS sequence"/>
</dbReference>
<dbReference type="InterPro" id="IPR036598">
    <property type="entry name" value="GOLD_dom_sf"/>
</dbReference>
<evidence type="ECO:0000313" key="3">
    <source>
        <dbReference type="Proteomes" id="UP000887013"/>
    </source>
</evidence>
<dbReference type="InterPro" id="IPR036865">
    <property type="entry name" value="CRAL-TRIO_dom_sf"/>
</dbReference>
<dbReference type="PROSITE" id="PS50191">
    <property type="entry name" value="CRAL_TRIO"/>
    <property type="match status" value="1"/>
</dbReference>
<comment type="caution">
    <text evidence="2">The sequence shown here is derived from an EMBL/GenBank/DDBJ whole genome shotgun (WGS) entry which is preliminary data.</text>
</comment>
<dbReference type="Gene3D" id="2.60.120.680">
    <property type="entry name" value="GOLD domain"/>
    <property type="match status" value="1"/>
</dbReference>
<dbReference type="EMBL" id="BMAW01046482">
    <property type="protein sequence ID" value="GFS55723.1"/>
    <property type="molecule type" value="Genomic_DNA"/>
</dbReference>
<dbReference type="InterPro" id="IPR051064">
    <property type="entry name" value="SEC14/CRAL-TRIO_domain"/>
</dbReference>
<dbReference type="InterPro" id="IPR036273">
    <property type="entry name" value="CRAL/TRIO_N_dom_sf"/>
</dbReference>
<dbReference type="PANTHER" id="PTHR23324">
    <property type="entry name" value="SEC14 RELATED PROTEIN"/>
    <property type="match status" value="1"/>
</dbReference>
<dbReference type="InterPro" id="IPR001251">
    <property type="entry name" value="CRAL-TRIO_dom"/>
</dbReference>
<dbReference type="SUPFAM" id="SSF101576">
    <property type="entry name" value="Supernatant protein factor (SPF), C-terminal domain"/>
    <property type="match status" value="1"/>
</dbReference>
<dbReference type="Pfam" id="PF00650">
    <property type="entry name" value="CRAL_TRIO"/>
    <property type="match status" value="1"/>
</dbReference>
<dbReference type="OrthoDB" id="1434354at2759"/>
<evidence type="ECO:0000259" key="1">
    <source>
        <dbReference type="PROSITE" id="PS50191"/>
    </source>
</evidence>
<dbReference type="SUPFAM" id="SSF46938">
    <property type="entry name" value="CRAL/TRIO N-terminal domain"/>
    <property type="match status" value="1"/>
</dbReference>
<accession>A0A8X6IQ65</accession>
<dbReference type="SMART" id="SM01100">
    <property type="entry name" value="CRAL_TRIO_N"/>
    <property type="match status" value="1"/>
</dbReference>
<dbReference type="InterPro" id="IPR011074">
    <property type="entry name" value="CRAL/TRIO_N_dom"/>
</dbReference>
<proteinExistence type="predicted"/>
<feature type="domain" description="CRAL-TRIO" evidence="1">
    <location>
        <begin position="76"/>
        <end position="251"/>
    </location>
</feature>
<dbReference type="SMART" id="SM00516">
    <property type="entry name" value="SEC14"/>
    <property type="match status" value="1"/>
</dbReference>
<dbReference type="CDD" id="cd00170">
    <property type="entry name" value="SEC14"/>
    <property type="match status" value="1"/>
</dbReference>
<evidence type="ECO:0000313" key="2">
    <source>
        <dbReference type="EMBL" id="GFS55723.1"/>
    </source>
</evidence>